<proteinExistence type="predicted"/>
<comment type="caution">
    <text evidence="2">The sequence shown here is derived from an EMBL/GenBank/DDBJ whole genome shotgun (WGS) entry which is preliminary data.</text>
</comment>
<organism evidence="2 3">
    <name type="scientific">Pedobacter metabolipauper</name>
    <dbReference type="NCBI Taxonomy" id="425513"/>
    <lineage>
        <taxon>Bacteria</taxon>
        <taxon>Pseudomonadati</taxon>
        <taxon>Bacteroidota</taxon>
        <taxon>Sphingobacteriia</taxon>
        <taxon>Sphingobacteriales</taxon>
        <taxon>Sphingobacteriaceae</taxon>
        <taxon>Pedobacter</taxon>
    </lineage>
</organism>
<dbReference type="Pfam" id="PF22560">
    <property type="entry name" value="GMT-wHTH"/>
    <property type="match status" value="1"/>
</dbReference>
<sequence length="359" mass="42142">MAGKNLFRKPFDEGTIVKLKLYTDYLNEWAPVFLSKKVPIWKTIQIFDFFAGQGKDSLDNPGSPLIALEVIRSFEKLIIERELTVILHFNELEEEKYNALVECLEGCEGNFKIRTYKQDFQSLFNECYESMKESANFLFLDQNGIKEITSELFARIIVLKQTDFLFFISSSYFRRFANTPEFQKHFPFDPIEMQNIEYYHIHRKVLAHYKSLIPVGKTYYLAPFSIRKERNIYGLIFGTNHTLGIEKFLNVAWKNDKLRGEANYDIDSEKIDIRSPSLFPQFNIPSKRDVFEKNLTAKILSGEICKRNDAYLFTLNEGFLLKDANTVLKKLWNDKKIKSVIEYISTDLHKHKQDIPIII</sequence>
<evidence type="ECO:0000313" key="3">
    <source>
        <dbReference type="Proteomes" id="UP000295620"/>
    </source>
</evidence>
<dbReference type="EMBL" id="SNYC01000005">
    <property type="protein sequence ID" value="TDQ08867.1"/>
    <property type="molecule type" value="Genomic_DNA"/>
</dbReference>
<dbReference type="InterPro" id="IPR031009">
    <property type="entry name" value="Tcm_partner"/>
</dbReference>
<dbReference type="OrthoDB" id="5318244at2"/>
<dbReference type="Proteomes" id="UP000295620">
    <property type="component" value="Unassembled WGS sequence"/>
</dbReference>
<accession>A0A4R6STZ5</accession>
<dbReference type="RefSeq" id="WP_133577206.1">
    <property type="nucleotide sequence ID" value="NZ_SNYC01000005.1"/>
</dbReference>
<dbReference type="NCBIfam" id="TIGR04474">
    <property type="entry name" value="tcm_partner"/>
    <property type="match status" value="1"/>
</dbReference>
<gene>
    <name evidence="2" type="ORF">ATK78_3387</name>
</gene>
<name>A0A4R6STZ5_9SPHI</name>
<keyword evidence="3" id="KW-1185">Reference proteome</keyword>
<reference evidence="2 3" key="1">
    <citation type="submission" date="2019-03" db="EMBL/GenBank/DDBJ databases">
        <title>Genomic Encyclopedia of Archaeal and Bacterial Type Strains, Phase II (KMG-II): from individual species to whole genera.</title>
        <authorList>
            <person name="Goeker M."/>
        </authorList>
    </citation>
    <scope>NUCLEOTIDE SEQUENCE [LARGE SCALE GENOMIC DNA]</scope>
    <source>
        <strain evidence="2 3">DSM 19035</strain>
    </source>
</reference>
<evidence type="ECO:0000313" key="2">
    <source>
        <dbReference type="EMBL" id="TDQ08867.1"/>
    </source>
</evidence>
<protein>
    <submittedName>
        <fullName evidence="2">Three-Cys-motif partner protein</fullName>
    </submittedName>
</protein>
<dbReference type="InterPro" id="IPR054339">
    <property type="entry name" value="GMT_wHTH"/>
</dbReference>
<evidence type="ECO:0000259" key="1">
    <source>
        <dbReference type="Pfam" id="PF22560"/>
    </source>
</evidence>
<feature type="domain" description="GMT-like wHTH" evidence="1">
    <location>
        <begin position="266"/>
        <end position="340"/>
    </location>
</feature>
<dbReference type="AlphaFoldDB" id="A0A4R6STZ5"/>